<protein>
    <submittedName>
        <fullName evidence="2">Uncharacterized protein</fullName>
    </submittedName>
</protein>
<dbReference type="InParanoid" id="Q55AU5"/>
<dbReference type="VEuPathDB" id="AmoebaDB:DDB_G0271582"/>
<dbReference type="GeneID" id="8618056"/>
<dbReference type="PaxDb" id="44689-DDB0203590"/>
<dbReference type="Proteomes" id="UP000002195">
    <property type="component" value="Unassembled WGS sequence"/>
</dbReference>
<evidence type="ECO:0000313" key="2">
    <source>
        <dbReference type="EMBL" id="EAL71655.1"/>
    </source>
</evidence>
<feature type="compositionally biased region" description="Basic and acidic residues" evidence="1">
    <location>
        <begin position="31"/>
        <end position="64"/>
    </location>
</feature>
<dbReference type="RefSeq" id="XP_645601.1">
    <property type="nucleotide sequence ID" value="XM_640509.1"/>
</dbReference>
<sequence length="64" mass="7593">MKDESNQDNADDLNSGRLNQLHLKMIQSKRNNHEPKEKAPNAKENENENQDHEFIKDDEKLYKD</sequence>
<proteinExistence type="predicted"/>
<dbReference type="EMBL" id="AAFI02000006">
    <property type="protein sequence ID" value="EAL71655.1"/>
    <property type="molecule type" value="Genomic_DNA"/>
</dbReference>
<comment type="caution">
    <text evidence="2">The sequence shown here is derived from an EMBL/GenBank/DDBJ whole genome shotgun (WGS) entry which is preliminary data.</text>
</comment>
<dbReference type="SMR" id="Q55AU5"/>
<dbReference type="KEGG" id="ddi:DDB_G0271582"/>
<accession>Q55AU5</accession>
<feature type="region of interest" description="Disordered" evidence="1">
    <location>
        <begin position="1"/>
        <end position="64"/>
    </location>
</feature>
<gene>
    <name evidence="2" type="ORF">DDB_G0271582</name>
</gene>
<name>Q55AU5_DICDI</name>
<evidence type="ECO:0000256" key="1">
    <source>
        <dbReference type="SAM" id="MobiDB-lite"/>
    </source>
</evidence>
<dbReference type="HOGENOM" id="CLU_2872314_0_0_1"/>
<evidence type="ECO:0000313" key="3">
    <source>
        <dbReference type="Proteomes" id="UP000002195"/>
    </source>
</evidence>
<keyword evidence="3" id="KW-1185">Reference proteome</keyword>
<reference evidence="2 3" key="1">
    <citation type="journal article" date="2005" name="Nature">
        <title>The genome of the social amoeba Dictyostelium discoideum.</title>
        <authorList>
            <consortium name="The Dictyostelium discoideum Sequencing Consortium"/>
            <person name="Eichinger L."/>
            <person name="Pachebat J.A."/>
            <person name="Glockner G."/>
            <person name="Rajandream M.A."/>
            <person name="Sucgang R."/>
            <person name="Berriman M."/>
            <person name="Song J."/>
            <person name="Olsen R."/>
            <person name="Szafranski K."/>
            <person name="Xu Q."/>
            <person name="Tunggal B."/>
            <person name="Kummerfeld S."/>
            <person name="Madera M."/>
            <person name="Konfortov B.A."/>
            <person name="Rivero F."/>
            <person name="Bankier A.T."/>
            <person name="Lehmann R."/>
            <person name="Hamlin N."/>
            <person name="Davies R."/>
            <person name="Gaudet P."/>
            <person name="Fey P."/>
            <person name="Pilcher K."/>
            <person name="Chen G."/>
            <person name="Saunders D."/>
            <person name="Sodergren E."/>
            <person name="Davis P."/>
            <person name="Kerhornou A."/>
            <person name="Nie X."/>
            <person name="Hall N."/>
            <person name="Anjard C."/>
            <person name="Hemphill L."/>
            <person name="Bason N."/>
            <person name="Farbrother P."/>
            <person name="Desany B."/>
            <person name="Just E."/>
            <person name="Morio T."/>
            <person name="Rost R."/>
            <person name="Churcher C."/>
            <person name="Cooper J."/>
            <person name="Haydock S."/>
            <person name="van Driessche N."/>
            <person name="Cronin A."/>
            <person name="Goodhead I."/>
            <person name="Muzny D."/>
            <person name="Mourier T."/>
            <person name="Pain A."/>
            <person name="Lu M."/>
            <person name="Harper D."/>
            <person name="Lindsay R."/>
            <person name="Hauser H."/>
            <person name="James K."/>
            <person name="Quiles M."/>
            <person name="Madan Babu M."/>
            <person name="Saito T."/>
            <person name="Buchrieser C."/>
            <person name="Wardroper A."/>
            <person name="Felder M."/>
            <person name="Thangavelu M."/>
            <person name="Johnson D."/>
            <person name="Knights A."/>
            <person name="Loulseged H."/>
            <person name="Mungall K."/>
            <person name="Oliver K."/>
            <person name="Price C."/>
            <person name="Quail M.A."/>
            <person name="Urushihara H."/>
            <person name="Hernandez J."/>
            <person name="Rabbinowitsch E."/>
            <person name="Steffen D."/>
            <person name="Sanders M."/>
            <person name="Ma J."/>
            <person name="Kohara Y."/>
            <person name="Sharp S."/>
            <person name="Simmonds M."/>
            <person name="Spiegler S."/>
            <person name="Tivey A."/>
            <person name="Sugano S."/>
            <person name="White B."/>
            <person name="Walker D."/>
            <person name="Woodward J."/>
            <person name="Winckler T."/>
            <person name="Tanaka Y."/>
            <person name="Shaulsky G."/>
            <person name="Schleicher M."/>
            <person name="Weinstock G."/>
            <person name="Rosenthal A."/>
            <person name="Cox E.C."/>
            <person name="Chisholm R.L."/>
            <person name="Gibbs R."/>
            <person name="Loomis W.F."/>
            <person name="Platzer M."/>
            <person name="Kay R.R."/>
            <person name="Williams J."/>
            <person name="Dear P.H."/>
            <person name="Noegel A.A."/>
            <person name="Barrell B."/>
            <person name="Kuspa A."/>
        </authorList>
    </citation>
    <scope>NUCLEOTIDE SEQUENCE [LARGE SCALE GENOMIC DNA]</scope>
    <source>
        <strain evidence="2 3">AX4</strain>
    </source>
</reference>
<dbReference type="AlphaFoldDB" id="Q55AU5"/>
<organism evidence="2 3">
    <name type="scientific">Dictyostelium discoideum</name>
    <name type="common">Social amoeba</name>
    <dbReference type="NCBI Taxonomy" id="44689"/>
    <lineage>
        <taxon>Eukaryota</taxon>
        <taxon>Amoebozoa</taxon>
        <taxon>Evosea</taxon>
        <taxon>Eumycetozoa</taxon>
        <taxon>Dictyostelia</taxon>
        <taxon>Dictyosteliales</taxon>
        <taxon>Dictyosteliaceae</taxon>
        <taxon>Dictyostelium</taxon>
    </lineage>
</organism>